<dbReference type="AlphaFoldDB" id="A0A9X1XDG7"/>
<keyword evidence="4 6" id="KW-1133">Transmembrane helix</keyword>
<feature type="transmembrane region" description="Helical" evidence="6">
    <location>
        <begin position="354"/>
        <end position="374"/>
    </location>
</feature>
<dbReference type="Proteomes" id="UP001139011">
    <property type="component" value="Unassembled WGS sequence"/>
</dbReference>
<sequence length="478" mass="51089">MNTTNTTKKWGFWLLAAFVIGNMVGSGIFMLPSSLAQTASPLGVTIAWLVTGFGVMMIALIFSKLSIRRPDLTAGPQSYARAMFKSKSAGNVASFSMVWGYWIANWISNVAMVTSFAGYLSAFLPIMKAQHVVFSIGSQDIQLGKIITFGVCTVLLWGIHFILVSSMNRAGKLNFIATASKVAGFALFIVAALFAFQSSNFGEFYTPVADEGGTPHGLFSQVQMAAISTLWAFIGIESAVILSGRAKSQRDVSRATIFGLIVALVIYMAITLLTMGILPQEVLKASDKPFVDALSAIIGSAGANVMAILALVSLFGATIGWILLSAEVPYQAAKSGTFPAYFAKVNKKGSPTRSLTVTNVMSQILIFSTISGTISQAYTFLTTAATLAYLIPYLVSAAFFLKLTLKGEAMEGSKGSRVKDVIIAVLALIYSIWVIKTGTADLKTFGLGIGLFLAGFIIYPLINKQRRKSDVSSVSVEN</sequence>
<keyword evidence="5 6" id="KW-0472">Membrane</keyword>
<feature type="transmembrane region" description="Helical" evidence="6">
    <location>
        <begin position="175"/>
        <end position="196"/>
    </location>
</feature>
<dbReference type="InterPro" id="IPR002293">
    <property type="entry name" value="AA/rel_permease1"/>
</dbReference>
<evidence type="ECO:0000256" key="6">
    <source>
        <dbReference type="SAM" id="Phobius"/>
    </source>
</evidence>
<evidence type="ECO:0000256" key="5">
    <source>
        <dbReference type="ARBA" id="ARBA00023136"/>
    </source>
</evidence>
<reference evidence="7" key="1">
    <citation type="submission" date="2021-09" db="EMBL/GenBank/DDBJ databases">
        <title>Genome analysis of Fictibacillus sp. KIGAM418 isolated from marine sediment.</title>
        <authorList>
            <person name="Seo M.-J."/>
            <person name="Cho E.-S."/>
            <person name="Hwang C.Y."/>
        </authorList>
    </citation>
    <scope>NUCLEOTIDE SEQUENCE</scope>
    <source>
        <strain evidence="7">KIGAM418</strain>
    </source>
</reference>
<feature type="transmembrane region" description="Helical" evidence="6">
    <location>
        <begin position="42"/>
        <end position="62"/>
    </location>
</feature>
<keyword evidence="3 6" id="KW-0812">Transmembrane</keyword>
<keyword evidence="8" id="KW-1185">Reference proteome</keyword>
<dbReference type="Pfam" id="PF13520">
    <property type="entry name" value="AA_permease_2"/>
    <property type="match status" value="1"/>
</dbReference>
<evidence type="ECO:0000313" key="7">
    <source>
        <dbReference type="EMBL" id="MCK6258842.1"/>
    </source>
</evidence>
<dbReference type="PANTHER" id="PTHR42770:SF14">
    <property type="entry name" value="ARGININE_ORNITHINE ANTIPORTER-RELATED"/>
    <property type="match status" value="1"/>
</dbReference>
<proteinExistence type="predicted"/>
<evidence type="ECO:0000256" key="2">
    <source>
        <dbReference type="ARBA" id="ARBA00022475"/>
    </source>
</evidence>
<feature type="transmembrane region" description="Helical" evidence="6">
    <location>
        <begin position="445"/>
        <end position="462"/>
    </location>
</feature>
<feature type="transmembrane region" description="Helical" evidence="6">
    <location>
        <begin position="106"/>
        <end position="126"/>
    </location>
</feature>
<evidence type="ECO:0000313" key="8">
    <source>
        <dbReference type="Proteomes" id="UP001139011"/>
    </source>
</evidence>
<evidence type="ECO:0000256" key="4">
    <source>
        <dbReference type="ARBA" id="ARBA00022989"/>
    </source>
</evidence>
<dbReference type="GO" id="GO:0022857">
    <property type="term" value="F:transmembrane transporter activity"/>
    <property type="evidence" value="ECO:0007669"/>
    <property type="project" value="InterPro"/>
</dbReference>
<accession>A0A9X1XDG7</accession>
<feature type="transmembrane region" description="Helical" evidence="6">
    <location>
        <begin position="222"/>
        <end position="243"/>
    </location>
</feature>
<dbReference type="InterPro" id="IPR050367">
    <property type="entry name" value="APC_superfamily"/>
</dbReference>
<comment type="subcellular location">
    <subcellularLocation>
        <location evidence="1">Cell membrane</location>
        <topology evidence="1">Multi-pass membrane protein</topology>
    </subcellularLocation>
</comment>
<comment type="caution">
    <text evidence="7">The sequence shown here is derived from an EMBL/GenBank/DDBJ whole genome shotgun (WGS) entry which is preliminary data.</text>
</comment>
<dbReference type="Gene3D" id="1.20.1740.10">
    <property type="entry name" value="Amino acid/polyamine transporter I"/>
    <property type="match status" value="1"/>
</dbReference>
<evidence type="ECO:0000256" key="1">
    <source>
        <dbReference type="ARBA" id="ARBA00004651"/>
    </source>
</evidence>
<feature type="transmembrane region" description="Helical" evidence="6">
    <location>
        <begin position="380"/>
        <end position="401"/>
    </location>
</feature>
<dbReference type="GO" id="GO:0005886">
    <property type="term" value="C:plasma membrane"/>
    <property type="evidence" value="ECO:0007669"/>
    <property type="project" value="UniProtKB-SubCell"/>
</dbReference>
<feature type="transmembrane region" description="Helical" evidence="6">
    <location>
        <begin position="12"/>
        <end position="30"/>
    </location>
</feature>
<feature type="transmembrane region" description="Helical" evidence="6">
    <location>
        <begin position="421"/>
        <end position="439"/>
    </location>
</feature>
<evidence type="ECO:0000256" key="3">
    <source>
        <dbReference type="ARBA" id="ARBA00022692"/>
    </source>
</evidence>
<organism evidence="7 8">
    <name type="scientific">Fictibacillus marinisediminis</name>
    <dbReference type="NCBI Taxonomy" id="2878389"/>
    <lineage>
        <taxon>Bacteria</taxon>
        <taxon>Bacillati</taxon>
        <taxon>Bacillota</taxon>
        <taxon>Bacilli</taxon>
        <taxon>Bacillales</taxon>
        <taxon>Fictibacillaceae</taxon>
        <taxon>Fictibacillus</taxon>
    </lineage>
</organism>
<feature type="transmembrane region" description="Helical" evidence="6">
    <location>
        <begin position="255"/>
        <end position="277"/>
    </location>
</feature>
<dbReference type="PANTHER" id="PTHR42770">
    <property type="entry name" value="AMINO ACID TRANSPORTER-RELATED"/>
    <property type="match status" value="1"/>
</dbReference>
<feature type="transmembrane region" description="Helical" evidence="6">
    <location>
        <begin position="146"/>
        <end position="163"/>
    </location>
</feature>
<dbReference type="EMBL" id="JAIWJX010000002">
    <property type="protein sequence ID" value="MCK6258842.1"/>
    <property type="molecule type" value="Genomic_DNA"/>
</dbReference>
<protein>
    <submittedName>
        <fullName evidence="7">Amino acid permease</fullName>
    </submittedName>
</protein>
<name>A0A9X1XDG7_9BACL</name>
<keyword evidence="2" id="KW-1003">Cell membrane</keyword>
<dbReference type="PIRSF" id="PIRSF006060">
    <property type="entry name" value="AA_transporter"/>
    <property type="match status" value="1"/>
</dbReference>
<feature type="transmembrane region" description="Helical" evidence="6">
    <location>
        <begin position="297"/>
        <end position="324"/>
    </location>
</feature>
<gene>
    <name evidence="7" type="ORF">LCY76_19930</name>
</gene>
<dbReference type="RefSeq" id="WP_248254080.1">
    <property type="nucleotide sequence ID" value="NZ_JAIWJX010000002.1"/>
</dbReference>